<feature type="transmembrane region" description="Helical" evidence="10">
    <location>
        <begin position="174"/>
        <end position="195"/>
    </location>
</feature>
<evidence type="ECO:0000313" key="12">
    <source>
        <dbReference type="Proteomes" id="UP000242450"/>
    </source>
</evidence>
<comment type="caution">
    <text evidence="11">The sequence shown here is derived from an EMBL/GenBank/DDBJ whole genome shotgun (WGS) entry which is preliminary data.</text>
</comment>
<dbReference type="OrthoDB" id="9836705at2759"/>
<dbReference type="Proteomes" id="UP000242450">
    <property type="component" value="Chromosome 12"/>
</dbReference>
<feature type="transmembrane region" description="Helical" evidence="10">
    <location>
        <begin position="120"/>
        <end position="144"/>
    </location>
</feature>
<dbReference type="GO" id="GO:0005198">
    <property type="term" value="F:structural molecule activity"/>
    <property type="evidence" value="ECO:0007669"/>
    <property type="project" value="InterPro"/>
</dbReference>
<keyword evidence="7" id="KW-0965">Cell junction</keyword>
<evidence type="ECO:0000256" key="4">
    <source>
        <dbReference type="ARBA" id="ARBA00022427"/>
    </source>
</evidence>
<reference evidence="11 12" key="1">
    <citation type="journal article" date="2018" name="Mol. Genet. Genomics">
        <title>The red deer Cervus elaphus genome CerEla1.0: sequencing, annotating, genes, and chromosomes.</title>
        <authorList>
            <person name="Bana N.A."/>
            <person name="Nyiri A."/>
            <person name="Nagy J."/>
            <person name="Frank K."/>
            <person name="Nagy T."/>
            <person name="Steger V."/>
            <person name="Schiller M."/>
            <person name="Lakatos P."/>
            <person name="Sugar L."/>
            <person name="Horn P."/>
            <person name="Barta E."/>
            <person name="Orosz L."/>
        </authorList>
    </citation>
    <scope>NUCLEOTIDE SEQUENCE [LARGE SCALE GENOMIC DNA]</scope>
    <source>
        <strain evidence="11">Hungarian</strain>
    </source>
</reference>
<evidence type="ECO:0000256" key="2">
    <source>
        <dbReference type="ARBA" id="ARBA00004651"/>
    </source>
</evidence>
<protein>
    <submittedName>
        <fullName evidence="11">Uncharacterized protein</fullName>
    </submittedName>
</protein>
<dbReference type="AlphaFoldDB" id="A0A212CTS1"/>
<feature type="transmembrane region" description="Helical" evidence="10">
    <location>
        <begin position="88"/>
        <end position="108"/>
    </location>
</feature>
<dbReference type="InterPro" id="IPR006187">
    <property type="entry name" value="Claudin"/>
</dbReference>
<dbReference type="EMBL" id="MKHE01000012">
    <property type="protein sequence ID" value="OWK09409.1"/>
    <property type="molecule type" value="Genomic_DNA"/>
</dbReference>
<keyword evidence="6 10" id="KW-0812">Transmembrane</keyword>
<organism evidence="11 12">
    <name type="scientific">Cervus elaphus hippelaphus</name>
    <name type="common">European red deer</name>
    <dbReference type="NCBI Taxonomy" id="46360"/>
    <lineage>
        <taxon>Eukaryota</taxon>
        <taxon>Metazoa</taxon>
        <taxon>Chordata</taxon>
        <taxon>Craniata</taxon>
        <taxon>Vertebrata</taxon>
        <taxon>Euteleostomi</taxon>
        <taxon>Mammalia</taxon>
        <taxon>Eutheria</taxon>
        <taxon>Laurasiatheria</taxon>
        <taxon>Artiodactyla</taxon>
        <taxon>Ruminantia</taxon>
        <taxon>Pecora</taxon>
        <taxon>Cervidae</taxon>
        <taxon>Cervinae</taxon>
        <taxon>Cervus</taxon>
    </lineage>
</organism>
<evidence type="ECO:0000256" key="10">
    <source>
        <dbReference type="SAM" id="Phobius"/>
    </source>
</evidence>
<sequence>MKYFLKPISVFLTYLVWVFGLTLARSRSWRVWEFDSEIISVMFIGLWEAFYRQKFNVSGVMVELPIYSVINSSWVVSNEVSYGQGLMLLANFTMSVALIFSSVALLVSRVKAPYPDFLRLCYRASALLLLLSCACATITVSWNFTVDFYGQTTLDFPITFPLERAMVTKKHLSYVFPLGITTSILLLVTALLFSCERCSIKPPKRVNPLIVSKC</sequence>
<dbReference type="GO" id="GO:0005886">
    <property type="term" value="C:plasma membrane"/>
    <property type="evidence" value="ECO:0007669"/>
    <property type="project" value="UniProtKB-SubCell"/>
</dbReference>
<dbReference type="Gene3D" id="1.20.140.150">
    <property type="match status" value="1"/>
</dbReference>
<evidence type="ECO:0000256" key="6">
    <source>
        <dbReference type="ARBA" id="ARBA00022692"/>
    </source>
</evidence>
<dbReference type="GO" id="GO:0005923">
    <property type="term" value="C:bicellular tight junction"/>
    <property type="evidence" value="ECO:0007669"/>
    <property type="project" value="UniProtKB-SubCell"/>
</dbReference>
<evidence type="ECO:0000256" key="5">
    <source>
        <dbReference type="ARBA" id="ARBA00022475"/>
    </source>
</evidence>
<evidence type="ECO:0000256" key="8">
    <source>
        <dbReference type="ARBA" id="ARBA00022989"/>
    </source>
</evidence>
<evidence type="ECO:0000313" key="11">
    <source>
        <dbReference type="EMBL" id="OWK09409.1"/>
    </source>
</evidence>
<name>A0A212CTS1_CEREH</name>
<evidence type="ECO:0000256" key="3">
    <source>
        <dbReference type="ARBA" id="ARBA00008295"/>
    </source>
</evidence>
<proteinExistence type="inferred from homology"/>
<gene>
    <name evidence="11" type="ORF">Celaphus_00005926</name>
</gene>
<comment type="subcellular location">
    <subcellularLocation>
        <location evidence="1">Cell junction</location>
        <location evidence="1">Tight junction</location>
    </subcellularLocation>
    <subcellularLocation>
        <location evidence="2">Cell membrane</location>
        <topology evidence="2">Multi-pass membrane protein</topology>
    </subcellularLocation>
</comment>
<keyword evidence="12" id="KW-1185">Reference proteome</keyword>
<comment type="similarity">
    <text evidence="3">Belongs to the claudin family.</text>
</comment>
<keyword evidence="8 10" id="KW-1133">Transmembrane helix</keyword>
<dbReference type="PANTHER" id="PTHR12002">
    <property type="entry name" value="CLAUDIN"/>
    <property type="match status" value="1"/>
</dbReference>
<evidence type="ECO:0000256" key="1">
    <source>
        <dbReference type="ARBA" id="ARBA00004435"/>
    </source>
</evidence>
<keyword evidence="4" id="KW-0796">Tight junction</keyword>
<keyword evidence="5" id="KW-1003">Cell membrane</keyword>
<evidence type="ECO:0000256" key="7">
    <source>
        <dbReference type="ARBA" id="ARBA00022949"/>
    </source>
</evidence>
<evidence type="ECO:0000256" key="9">
    <source>
        <dbReference type="ARBA" id="ARBA00023136"/>
    </source>
</evidence>
<keyword evidence="9 10" id="KW-0472">Membrane</keyword>
<accession>A0A212CTS1</accession>